<evidence type="ECO:0000313" key="2">
    <source>
        <dbReference type="Proteomes" id="UP000237319"/>
    </source>
</evidence>
<name>A0A2S5D2L3_LYSSH</name>
<sequence length="85" mass="10046">METVNKLLKELTLDFGYIFGAVNQGRVFESDTNMRDFLHRSQAFQIKLGDFTKHVEQLQIQSEKEQTLERLNKLIEFLERQVDAQ</sequence>
<dbReference type="EMBL" id="PGLV01000001">
    <property type="protein sequence ID" value="POZ57237.1"/>
    <property type="molecule type" value="Genomic_DNA"/>
</dbReference>
<accession>A0A2S5D2L3</accession>
<organism evidence="1 2">
    <name type="scientific">Lysinibacillus sphaericus</name>
    <name type="common">Bacillus sphaericus</name>
    <dbReference type="NCBI Taxonomy" id="1421"/>
    <lineage>
        <taxon>Bacteria</taxon>
        <taxon>Bacillati</taxon>
        <taxon>Bacillota</taxon>
        <taxon>Bacilli</taxon>
        <taxon>Bacillales</taxon>
        <taxon>Bacillaceae</taxon>
        <taxon>Lysinibacillus</taxon>
    </lineage>
</organism>
<comment type="caution">
    <text evidence="1">The sequence shown here is derived from an EMBL/GenBank/DDBJ whole genome shotgun (WGS) entry which is preliminary data.</text>
</comment>
<protein>
    <submittedName>
        <fullName evidence="1">Uncharacterized protein</fullName>
    </submittedName>
</protein>
<gene>
    <name evidence="1" type="ORF">LYSIN_02021</name>
</gene>
<evidence type="ECO:0000313" key="1">
    <source>
        <dbReference type="EMBL" id="POZ57237.1"/>
    </source>
</evidence>
<reference evidence="1 2" key="1">
    <citation type="submission" date="2017-11" db="EMBL/GenBank/DDBJ databases">
        <title>Genome sequence of Lysinibacillus sphaericus, a lignin-degrading bacteria isolated from municipal solid waste soil.</title>
        <authorList>
            <person name="Persinoti G.F."/>
            <person name="Paixao D.A."/>
            <person name="Bugg T.D."/>
            <person name="Squina F.M."/>
        </authorList>
    </citation>
    <scope>NUCLEOTIDE SEQUENCE [LARGE SCALE GENOMIC DNA]</scope>
    <source>
        <strain evidence="1 2">A1</strain>
    </source>
</reference>
<dbReference type="Proteomes" id="UP000237319">
    <property type="component" value="Unassembled WGS sequence"/>
</dbReference>
<dbReference type="AlphaFoldDB" id="A0A2S5D2L3"/>
<dbReference type="RefSeq" id="WP_103977109.1">
    <property type="nucleotide sequence ID" value="NZ_PGLV01000001.1"/>
</dbReference>
<proteinExistence type="predicted"/>
<keyword evidence="2" id="KW-1185">Reference proteome</keyword>